<dbReference type="EMBL" id="LN733168">
    <property type="protein sequence ID" value="CEP16412.1"/>
    <property type="molecule type" value="Genomic_DNA"/>
</dbReference>
<accession>A0A0B7N5B3</accession>
<dbReference type="AlphaFoldDB" id="A0A0B7N5B3"/>
<dbReference type="OrthoDB" id="2285917at2759"/>
<name>A0A0B7N5B3_9FUNG</name>
<evidence type="ECO:0000256" key="1">
    <source>
        <dbReference type="SAM" id="MobiDB-lite"/>
    </source>
</evidence>
<protein>
    <submittedName>
        <fullName evidence="2">Uncharacterized protein</fullName>
    </submittedName>
</protein>
<proteinExistence type="predicted"/>
<evidence type="ECO:0000313" key="4">
    <source>
        <dbReference type="Proteomes" id="UP000054107"/>
    </source>
</evidence>
<dbReference type="Proteomes" id="UP000054107">
    <property type="component" value="Unassembled WGS sequence"/>
</dbReference>
<keyword evidence="4" id="KW-1185">Reference proteome</keyword>
<evidence type="ECO:0000313" key="2">
    <source>
        <dbReference type="EMBL" id="CEP10628.1"/>
    </source>
</evidence>
<organism evidence="2 4">
    <name type="scientific">Parasitella parasitica</name>
    <dbReference type="NCBI Taxonomy" id="35722"/>
    <lineage>
        <taxon>Eukaryota</taxon>
        <taxon>Fungi</taxon>
        <taxon>Fungi incertae sedis</taxon>
        <taxon>Mucoromycota</taxon>
        <taxon>Mucoromycotina</taxon>
        <taxon>Mucoromycetes</taxon>
        <taxon>Mucorales</taxon>
        <taxon>Mucorineae</taxon>
        <taxon>Mucoraceae</taxon>
        <taxon>Parasitella</taxon>
    </lineage>
</organism>
<reference evidence="2 4" key="1">
    <citation type="submission" date="2014-09" db="EMBL/GenBank/DDBJ databases">
        <authorList>
            <person name="Ellenberger Sabrina"/>
        </authorList>
    </citation>
    <scope>NUCLEOTIDE SEQUENCE [LARGE SCALE GENOMIC DNA]</scope>
    <source>
        <strain evidence="2 4">CBS 412.66</strain>
    </source>
</reference>
<feature type="region of interest" description="Disordered" evidence="1">
    <location>
        <begin position="271"/>
        <end position="298"/>
    </location>
</feature>
<feature type="compositionally biased region" description="Low complexity" evidence="1">
    <location>
        <begin position="282"/>
        <end position="297"/>
    </location>
</feature>
<gene>
    <name evidence="2" type="primary">PARPA_04355.1 scaffold 12786</name>
    <name evidence="3" type="synonym">PARPA_10678.1 scaffold 41683</name>
</gene>
<sequence length="363" mass="41575">MSDENLLQFIMPYKHQPGTDLMTKLMLQDPRVMNIVLKTLIGPNAEDEYTSASCEWIDGCHADILFVPKAVATEALPPIVVEIQHTVDKPFIRRIMKYCNHVFEKYHVEPLALTICINEVRKCISDSFTDTKKAPYLKKLPSDCWAQEHLFMDKNTISAFLSTPLKEMVALGYVLTERQVSLLGLEYRDDATVQMLYEISKQVLDHEVKDEEKSIEVLLNVCTVNRDQYKRILEAIDDDGNNYKRARTYASDGLLYNESCIRKYSSQAASTSSMPEPLELPTTAQASSSNSSKTRTSPLRMIEAPKKKTDMEWVKEFVDSYKADKKKMNWQMCYDQGRSEGFLATYANPQSLKNTFNKLNPKN</sequence>
<evidence type="ECO:0000313" key="3">
    <source>
        <dbReference type="EMBL" id="CEP16412.1"/>
    </source>
</evidence>
<dbReference type="EMBL" id="LN724570">
    <property type="protein sequence ID" value="CEP10628.1"/>
    <property type="molecule type" value="Genomic_DNA"/>
</dbReference>